<name>A0AA36NJH3_9DINO</name>
<dbReference type="SUPFAM" id="SSF54236">
    <property type="entry name" value="Ubiquitin-like"/>
    <property type="match status" value="1"/>
</dbReference>
<keyword evidence="4" id="KW-1185">Reference proteome</keyword>
<comment type="caution">
    <text evidence="3">The sequence shown here is derived from an EMBL/GenBank/DDBJ whole genome shotgun (WGS) entry which is preliminary data.</text>
</comment>
<dbReference type="InterPro" id="IPR029071">
    <property type="entry name" value="Ubiquitin-like_domsf"/>
</dbReference>
<feature type="region of interest" description="Disordered" evidence="1">
    <location>
        <begin position="1"/>
        <end position="97"/>
    </location>
</feature>
<dbReference type="EMBL" id="CAUJNA010003630">
    <property type="protein sequence ID" value="CAJ1406446.1"/>
    <property type="molecule type" value="Genomic_DNA"/>
</dbReference>
<protein>
    <recommendedName>
        <fullName evidence="2">Ubiquitin-like domain-containing protein</fullName>
    </recommendedName>
</protein>
<dbReference type="CDD" id="cd17039">
    <property type="entry name" value="Ubl_ubiquitin_like"/>
    <property type="match status" value="1"/>
</dbReference>
<dbReference type="InterPro" id="IPR000626">
    <property type="entry name" value="Ubiquitin-like_dom"/>
</dbReference>
<dbReference type="AlphaFoldDB" id="A0AA36NJH3"/>
<accession>A0AA36NJH3</accession>
<feature type="region of interest" description="Disordered" evidence="1">
    <location>
        <begin position="617"/>
        <end position="660"/>
    </location>
</feature>
<dbReference type="Gene3D" id="3.10.20.90">
    <property type="entry name" value="Phosphatidylinositol 3-kinase Catalytic Subunit, Chain A, domain 1"/>
    <property type="match status" value="1"/>
</dbReference>
<dbReference type="PROSITE" id="PS50053">
    <property type="entry name" value="UBIQUITIN_2"/>
    <property type="match status" value="1"/>
</dbReference>
<organism evidence="3 4">
    <name type="scientific">Effrenium voratum</name>
    <dbReference type="NCBI Taxonomy" id="2562239"/>
    <lineage>
        <taxon>Eukaryota</taxon>
        <taxon>Sar</taxon>
        <taxon>Alveolata</taxon>
        <taxon>Dinophyceae</taxon>
        <taxon>Suessiales</taxon>
        <taxon>Symbiodiniaceae</taxon>
        <taxon>Effrenium</taxon>
    </lineage>
</organism>
<gene>
    <name evidence="3" type="ORF">EVOR1521_LOCUS28408</name>
</gene>
<evidence type="ECO:0000313" key="3">
    <source>
        <dbReference type="EMBL" id="CAJ1406446.1"/>
    </source>
</evidence>
<reference evidence="3" key="1">
    <citation type="submission" date="2023-08" db="EMBL/GenBank/DDBJ databases">
        <authorList>
            <person name="Chen Y."/>
            <person name="Shah S."/>
            <person name="Dougan E. K."/>
            <person name="Thang M."/>
            <person name="Chan C."/>
        </authorList>
    </citation>
    <scope>NUCLEOTIDE SEQUENCE</scope>
</reference>
<evidence type="ECO:0000313" key="4">
    <source>
        <dbReference type="Proteomes" id="UP001178507"/>
    </source>
</evidence>
<evidence type="ECO:0000259" key="2">
    <source>
        <dbReference type="PROSITE" id="PS50053"/>
    </source>
</evidence>
<dbReference type="Proteomes" id="UP001178507">
    <property type="component" value="Unassembled WGS sequence"/>
</dbReference>
<proteinExistence type="predicted"/>
<feature type="domain" description="Ubiquitin-like" evidence="2">
    <location>
        <begin position="99"/>
        <end position="164"/>
    </location>
</feature>
<sequence>MASLGSRRGPFKPGDLRPDGVRGPPMCLPPMAQRAPQAPGEWKPKRRDKAHEERLVLETAIEGPEKRSVRAVSPPRRASGGVTIPRADADADEQQPDRPSLALRLLRKGVVVAEVRAEPAMTVQELKESLAEILGTAAEDQRLFWRLRSLPDYSSLRACGLSSGEHELTLIPELSHRATGVAPICARRGMNMVPSGPSLPWKPSKYSMIRHEDGFTCHGSGFAQLLTAFTDGPVVDPKSPWDGVTSESLFKRLHPVVQQMMTSTPSMKKEWEKTMSTAMLESKKKPVPEQQELRNTLEDNLKQMNAIYENHPNILDEFHSALRNGRGGPGARLQQSAFLDTAKGDAKDPWDGVNTENLFKRLHPVVRDMMEKMPGMKKEWEKTVNTAMIQSKKKPASEQQEMRDTMEQNLKQLNAMYEANPRLLEDVHRLSAEQFWPINWGQYLHWGLTRRRWRWLSLSAHREHRERAPRFTPRQLRRRGGPDWENGFSDALRHFEEAVTLWRRREEATCEEKTAGRNLNQRTVASCDFAAEDCLKAHFPDREIESDNALRTLIKVAKSQREELAEVLELVRQHAERFEGHSQLTAQLPDSSLARKKSGADVVALLAELLDVASRSLSKTRKAPEGERREEPRNGRGREIRLERRDARKAGQSGSFSSVF</sequence>
<feature type="compositionally biased region" description="Basic and acidic residues" evidence="1">
    <location>
        <begin position="622"/>
        <end position="649"/>
    </location>
</feature>
<evidence type="ECO:0000256" key="1">
    <source>
        <dbReference type="SAM" id="MobiDB-lite"/>
    </source>
</evidence>